<feature type="transmembrane region" description="Helical" evidence="1">
    <location>
        <begin position="7"/>
        <end position="31"/>
    </location>
</feature>
<accession>A0A6S6S9Q2</accession>
<reference evidence="2" key="1">
    <citation type="submission" date="2020-01" db="EMBL/GenBank/DDBJ databases">
        <authorList>
            <person name="Meier V. D."/>
            <person name="Meier V D."/>
        </authorList>
    </citation>
    <scope>NUCLEOTIDE SEQUENCE</scope>
    <source>
        <strain evidence="2">HLG_WM_MAG_06</strain>
    </source>
</reference>
<dbReference type="AlphaFoldDB" id="A0A6S6S9Q2"/>
<sequence length="208" mass="24006">MPSVTELLIANIFGTIAILVSVMPFFFGLLAELSKAVSLTDSRNNYSYYRGIFKIYLTQLLISLFFMWFVKLWDIIVKKDIYKLEGANHAFENWWNPNWEVGMLSGEEATAGLYAYQGLIRVPFETFFSLFMILVPLSALVIATFRTSQGNSQYKRGSQIVEQSFNAVMFSIASAALFYFYLEVIDISLRMPNSIHDMVENWWFKLLT</sequence>
<protein>
    <submittedName>
        <fullName evidence="2">Uncharacterized protein</fullName>
    </submittedName>
</protein>
<gene>
    <name evidence="2" type="ORF">HELGO_WM11972</name>
</gene>
<evidence type="ECO:0000256" key="1">
    <source>
        <dbReference type="SAM" id="Phobius"/>
    </source>
</evidence>
<feature type="transmembrane region" description="Helical" evidence="1">
    <location>
        <begin position="127"/>
        <end position="145"/>
    </location>
</feature>
<feature type="transmembrane region" description="Helical" evidence="1">
    <location>
        <begin position="165"/>
        <end position="182"/>
    </location>
</feature>
<keyword evidence="1" id="KW-0812">Transmembrane</keyword>
<keyword evidence="1" id="KW-0472">Membrane</keyword>
<proteinExistence type="predicted"/>
<dbReference type="EMBL" id="CACVAP010000026">
    <property type="protein sequence ID" value="CAA6799817.1"/>
    <property type="molecule type" value="Genomic_DNA"/>
</dbReference>
<keyword evidence="1" id="KW-1133">Transmembrane helix</keyword>
<evidence type="ECO:0000313" key="2">
    <source>
        <dbReference type="EMBL" id="CAA6799817.1"/>
    </source>
</evidence>
<feature type="transmembrane region" description="Helical" evidence="1">
    <location>
        <begin position="51"/>
        <end position="70"/>
    </location>
</feature>
<organism evidence="2">
    <name type="scientific">uncultured Sulfurovum sp</name>
    <dbReference type="NCBI Taxonomy" id="269237"/>
    <lineage>
        <taxon>Bacteria</taxon>
        <taxon>Pseudomonadati</taxon>
        <taxon>Campylobacterota</taxon>
        <taxon>Epsilonproteobacteria</taxon>
        <taxon>Campylobacterales</taxon>
        <taxon>Sulfurovaceae</taxon>
        <taxon>Sulfurovum</taxon>
        <taxon>environmental samples</taxon>
    </lineage>
</organism>
<name>A0A6S6S9Q2_9BACT</name>